<protein>
    <submittedName>
        <fullName evidence="1">Uncharacterized protein</fullName>
    </submittedName>
</protein>
<keyword evidence="2" id="KW-1185">Reference proteome</keyword>
<organism evidence="1 2">
    <name type="scientific">Devosia honganensis</name>
    <dbReference type="NCBI Taxonomy" id="1610527"/>
    <lineage>
        <taxon>Bacteria</taxon>
        <taxon>Pseudomonadati</taxon>
        <taxon>Pseudomonadota</taxon>
        <taxon>Alphaproteobacteria</taxon>
        <taxon>Hyphomicrobiales</taxon>
        <taxon>Devosiaceae</taxon>
        <taxon>Devosia</taxon>
    </lineage>
</organism>
<evidence type="ECO:0000313" key="1">
    <source>
        <dbReference type="EMBL" id="MFC3705603.1"/>
    </source>
</evidence>
<dbReference type="RefSeq" id="WP_380097467.1">
    <property type="nucleotide sequence ID" value="NZ_JBHRYD010000010.1"/>
</dbReference>
<dbReference type="Proteomes" id="UP001595613">
    <property type="component" value="Unassembled WGS sequence"/>
</dbReference>
<proteinExistence type="predicted"/>
<accession>A0ABV7X4L7</accession>
<dbReference type="EMBL" id="JBHRYD010000010">
    <property type="protein sequence ID" value="MFC3705603.1"/>
    <property type="molecule type" value="Genomic_DNA"/>
</dbReference>
<sequence length="317" mass="35277">MIERTRVILPHIHIMKKFPDGKGAHVTGLLLPHLIESLIFSGATEILITDSWRYSNQFNDEISKLPELAKRYIKVTEINRRVHVIVDDLFNPVFEDLGLENDGGGYLHKREASSPEEEEARMSAMSAHGSLPRFLEALFLKSHFHFDIQELFQQLENVRNQSRNPETRIKIAGIQGILSTYQPFDLAAASCISTASKSQTERLMEIILSSEFKALSSETSALGGLTNIPHIISQINFRTRKLLNSSAAKGLLSYSQKAATAASGVPIPTTDLAESLLKDAFLPPTTDMTQIISKAKANLSTSNPELEYSEYFGFNTL</sequence>
<evidence type="ECO:0000313" key="2">
    <source>
        <dbReference type="Proteomes" id="UP001595613"/>
    </source>
</evidence>
<comment type="caution">
    <text evidence="1">The sequence shown here is derived from an EMBL/GenBank/DDBJ whole genome shotgun (WGS) entry which is preliminary data.</text>
</comment>
<name>A0ABV7X4L7_9HYPH</name>
<reference evidence="2" key="1">
    <citation type="journal article" date="2019" name="Int. J. Syst. Evol. Microbiol.">
        <title>The Global Catalogue of Microorganisms (GCM) 10K type strain sequencing project: providing services to taxonomists for standard genome sequencing and annotation.</title>
        <authorList>
            <consortium name="The Broad Institute Genomics Platform"/>
            <consortium name="The Broad Institute Genome Sequencing Center for Infectious Disease"/>
            <person name="Wu L."/>
            <person name="Ma J."/>
        </authorList>
    </citation>
    <scope>NUCLEOTIDE SEQUENCE [LARGE SCALE GENOMIC DNA]</scope>
    <source>
        <strain evidence="2">KCTC 42281</strain>
    </source>
</reference>
<gene>
    <name evidence="1" type="ORF">ACFOOL_12635</name>
</gene>